<dbReference type="PROSITE" id="PS51670">
    <property type="entry name" value="SHKT"/>
    <property type="match status" value="1"/>
</dbReference>
<dbReference type="Gene3D" id="1.10.10.1940">
    <property type="match status" value="2"/>
</dbReference>
<protein>
    <submittedName>
        <fullName evidence="5">ShKT domain-containing protein</fullName>
    </submittedName>
</protein>
<dbReference type="AlphaFoldDB" id="A0A1I7ULH3"/>
<organism evidence="4 5">
    <name type="scientific">Caenorhabditis tropicalis</name>
    <dbReference type="NCBI Taxonomy" id="1561998"/>
    <lineage>
        <taxon>Eukaryota</taxon>
        <taxon>Metazoa</taxon>
        <taxon>Ecdysozoa</taxon>
        <taxon>Nematoda</taxon>
        <taxon>Chromadorea</taxon>
        <taxon>Rhabditida</taxon>
        <taxon>Rhabditina</taxon>
        <taxon>Rhabditomorpha</taxon>
        <taxon>Rhabditoidea</taxon>
        <taxon>Rhabditidae</taxon>
        <taxon>Peloderinae</taxon>
        <taxon>Caenorhabditis</taxon>
    </lineage>
</organism>
<dbReference type="PANTHER" id="PTHR21724:SF0">
    <property type="entry name" value="SHKT DOMAIN-CONTAINING PROTEIN"/>
    <property type="match status" value="1"/>
</dbReference>
<dbReference type="Proteomes" id="UP000095282">
    <property type="component" value="Unplaced"/>
</dbReference>
<feature type="chain" id="PRO_5009309156" evidence="2">
    <location>
        <begin position="18"/>
        <end position="237"/>
    </location>
</feature>
<sequence length="237" mass="25088">MISILAILAVTTSGAFGVIIDDFSCTSGGVYTAGATACSNTYSDQACQAIYKESAAGVGYPAAGNAVQRPFTCYSTSTTGGSVNQDLRKTAIANCAKTCGFCCATPAYNCSNVQFPRLNCNTILPSQCTNPVYRDIIAQDCPSACGFCNQGTCVDAVPECEAYMCSNIGLQDFVNQNCKKTCARCDATPSNPSTPLCTTYPPDTQTTCAAWAANGFCKNDFYKNVWRQYCATTCKIC</sequence>
<feature type="signal peptide" evidence="2">
    <location>
        <begin position="1"/>
        <end position="17"/>
    </location>
</feature>
<feature type="domain" description="ShKT" evidence="3">
    <location>
        <begin position="197"/>
        <end position="237"/>
    </location>
</feature>
<dbReference type="Pfam" id="PF01549">
    <property type="entry name" value="ShK"/>
    <property type="match status" value="4"/>
</dbReference>
<proteinExistence type="predicted"/>
<name>A0A1I7ULH3_9PELO</name>
<dbReference type="STRING" id="1561998.A0A1I7ULH3"/>
<dbReference type="PANTHER" id="PTHR21724">
    <property type="entry name" value="SHKT DOMAIN-CONTAINING PROTEIN"/>
    <property type="match status" value="1"/>
</dbReference>
<evidence type="ECO:0000256" key="1">
    <source>
        <dbReference type="PROSITE-ProRule" id="PRU01005"/>
    </source>
</evidence>
<comment type="caution">
    <text evidence="1">Lacks conserved residue(s) required for the propagation of feature annotation.</text>
</comment>
<dbReference type="WBParaSite" id="Csp11.Scaffold630.g17156.t1">
    <property type="protein sequence ID" value="Csp11.Scaffold630.g17156.t1"/>
    <property type="gene ID" value="Csp11.Scaffold630.g17156"/>
</dbReference>
<dbReference type="eggNOG" id="ENOG502TJBZ">
    <property type="taxonomic scope" value="Eukaryota"/>
</dbReference>
<keyword evidence="2" id="KW-0732">Signal</keyword>
<evidence type="ECO:0000313" key="5">
    <source>
        <dbReference type="WBParaSite" id="Csp11.Scaffold630.g17156.t1"/>
    </source>
</evidence>
<evidence type="ECO:0000313" key="4">
    <source>
        <dbReference type="Proteomes" id="UP000095282"/>
    </source>
</evidence>
<reference evidence="5" key="1">
    <citation type="submission" date="2016-11" db="UniProtKB">
        <authorList>
            <consortium name="WormBaseParasite"/>
        </authorList>
    </citation>
    <scope>IDENTIFICATION</scope>
</reference>
<accession>A0A1I7ULH3</accession>
<dbReference type="InterPro" id="IPR003582">
    <property type="entry name" value="ShKT_dom"/>
</dbReference>
<dbReference type="SMART" id="SM00254">
    <property type="entry name" value="ShKT"/>
    <property type="match status" value="4"/>
</dbReference>
<evidence type="ECO:0000256" key="2">
    <source>
        <dbReference type="SAM" id="SignalP"/>
    </source>
</evidence>
<evidence type="ECO:0000259" key="3">
    <source>
        <dbReference type="PROSITE" id="PS51670"/>
    </source>
</evidence>
<keyword evidence="4" id="KW-1185">Reference proteome</keyword>